<gene>
    <name evidence="3" type="ORF">ABDJ40_22560</name>
</gene>
<feature type="domain" description="FAD-binding PCMH-type" evidence="2">
    <location>
        <begin position="7"/>
        <end position="175"/>
    </location>
</feature>
<evidence type="ECO:0000256" key="1">
    <source>
        <dbReference type="ARBA" id="ARBA00022827"/>
    </source>
</evidence>
<dbReference type="PANTHER" id="PTHR43762">
    <property type="entry name" value="L-GULONOLACTONE OXIDASE"/>
    <property type="match status" value="1"/>
</dbReference>
<evidence type="ECO:0000259" key="2">
    <source>
        <dbReference type="PROSITE" id="PS51387"/>
    </source>
</evidence>
<dbReference type="InterPro" id="IPR006094">
    <property type="entry name" value="Oxid_FAD_bind_N"/>
</dbReference>
<protein>
    <submittedName>
        <fullName evidence="3">FAD-binding oxidoreductase</fullName>
    </submittedName>
</protein>
<keyword evidence="1" id="KW-0285">Flavoprotein</keyword>
<keyword evidence="4" id="KW-1185">Reference proteome</keyword>
<evidence type="ECO:0000313" key="3">
    <source>
        <dbReference type="EMBL" id="MEO3715565.1"/>
    </source>
</evidence>
<proteinExistence type="predicted"/>
<dbReference type="EMBL" id="JBDPZC010000015">
    <property type="protein sequence ID" value="MEO3715565.1"/>
    <property type="molecule type" value="Genomic_DNA"/>
</dbReference>
<dbReference type="InterPro" id="IPR010031">
    <property type="entry name" value="FAD_lactone_oxidase-like"/>
</dbReference>
<dbReference type="Pfam" id="PF01565">
    <property type="entry name" value="FAD_binding_4"/>
    <property type="match status" value="1"/>
</dbReference>
<reference evidence="3 4" key="1">
    <citation type="submission" date="2024-05" db="EMBL/GenBank/DDBJ databases">
        <title>Roseateles sp. 2.12 16S ribosomal RNA gene Genome sequencing and assembly.</title>
        <authorList>
            <person name="Woo H."/>
        </authorList>
    </citation>
    <scope>NUCLEOTIDE SEQUENCE [LARGE SCALE GENOMIC DNA]</scope>
    <source>
        <strain evidence="3 4">2.12</strain>
    </source>
</reference>
<dbReference type="SUPFAM" id="SSF56176">
    <property type="entry name" value="FAD-binding/transporter-associated domain-like"/>
    <property type="match status" value="1"/>
</dbReference>
<dbReference type="InterPro" id="IPR036318">
    <property type="entry name" value="FAD-bd_PCMH-like_sf"/>
</dbReference>
<comment type="caution">
    <text evidence="3">The sequence shown here is derived from an EMBL/GenBank/DDBJ whole genome shotgun (WGS) entry which is preliminary data.</text>
</comment>
<name>A0ABV0GKM4_9BURK</name>
<dbReference type="InterPro" id="IPR016166">
    <property type="entry name" value="FAD-bd_PCMH"/>
</dbReference>
<dbReference type="Proteomes" id="UP001462640">
    <property type="component" value="Unassembled WGS sequence"/>
</dbReference>
<dbReference type="RefSeq" id="WP_347613091.1">
    <property type="nucleotide sequence ID" value="NZ_JBDPZC010000015.1"/>
</dbReference>
<dbReference type="Gene3D" id="3.30.465.10">
    <property type="match status" value="1"/>
</dbReference>
<organism evidence="3 4">
    <name type="scientific">Roseateles flavus</name>
    <dbReference type="NCBI Taxonomy" id="3149041"/>
    <lineage>
        <taxon>Bacteria</taxon>
        <taxon>Pseudomonadati</taxon>
        <taxon>Pseudomonadota</taxon>
        <taxon>Betaproteobacteria</taxon>
        <taxon>Burkholderiales</taxon>
        <taxon>Sphaerotilaceae</taxon>
        <taxon>Roseateles</taxon>
    </lineage>
</organism>
<keyword evidence="1" id="KW-0274">FAD</keyword>
<accession>A0ABV0GKM4</accession>
<sequence length="431" mass="47253">MQSWGRLESALHRVVELTDEASLPAQLQAQKPGIAYGQGRSYGDVCLNPGGTLWRLSALDHFLSWDAQTGLLCCEGGILLQDIQRTLLPQGWLLPVTPGTQLVSVGGAIANDVHGKNHHGFGSFGDHVRRLWLARSDGTVLECSRALEPQCFAATVGGLGLTGVIVRAELQLRRVPGPWLDTHTQPFRGLDEFFALADGSEPAWEHSVAWIDCLTQSRGGVRGIFLRANPSTAQTGPQPAKGLRRLPVTPPVSLVNALTLRPFNAAYYRLQRHRAGSARQHYETFFYPLDGLMDWNRMYGPRGFYQYQSVVPPGTAREATEAMLQAIARSGEGSFLAVLKTFGARPSPGLLSFARPGTTLALDFPNRGERTARLFERLDAIVREAGGALYPAKDARMPRALFEAGFPRLNEFLQWRDPGMSSALSRRLLGS</sequence>
<dbReference type="InterPro" id="IPR016169">
    <property type="entry name" value="FAD-bd_PCMH_sub2"/>
</dbReference>
<evidence type="ECO:0000313" key="4">
    <source>
        <dbReference type="Proteomes" id="UP001462640"/>
    </source>
</evidence>
<dbReference type="PANTHER" id="PTHR43762:SF1">
    <property type="entry name" value="D-ARABINONO-1,4-LACTONE OXIDASE"/>
    <property type="match status" value="1"/>
</dbReference>
<dbReference type="PROSITE" id="PS51387">
    <property type="entry name" value="FAD_PCMH"/>
    <property type="match status" value="1"/>
</dbReference>